<evidence type="ECO:0000256" key="7">
    <source>
        <dbReference type="SAM" id="MobiDB-lite"/>
    </source>
</evidence>
<feature type="compositionally biased region" description="Low complexity" evidence="7">
    <location>
        <begin position="81"/>
        <end position="98"/>
    </location>
</feature>
<protein>
    <recommendedName>
        <fullName evidence="8">Exonuclease domain-containing protein</fullName>
    </recommendedName>
</protein>
<feature type="compositionally biased region" description="Basic and acidic residues" evidence="7">
    <location>
        <begin position="465"/>
        <end position="475"/>
    </location>
</feature>
<dbReference type="InterPro" id="IPR036397">
    <property type="entry name" value="RNaseH_sf"/>
</dbReference>
<dbReference type="InterPro" id="IPR012337">
    <property type="entry name" value="RNaseH-like_sf"/>
</dbReference>
<evidence type="ECO:0000256" key="1">
    <source>
        <dbReference type="ARBA" id="ARBA00004123"/>
    </source>
</evidence>
<dbReference type="Gene3D" id="3.30.420.10">
    <property type="entry name" value="Ribonuclease H-like superfamily/Ribonuclease H"/>
    <property type="match status" value="1"/>
</dbReference>
<reference evidence="9 10" key="1">
    <citation type="submission" date="2022-05" db="EMBL/GenBank/DDBJ databases">
        <authorList>
            <consortium name="Genoscope - CEA"/>
            <person name="William W."/>
        </authorList>
    </citation>
    <scope>NUCLEOTIDE SEQUENCE [LARGE SCALE GENOMIC DNA]</scope>
</reference>
<keyword evidence="3" id="KW-0540">Nuclease</keyword>
<evidence type="ECO:0000259" key="8">
    <source>
        <dbReference type="SMART" id="SM00479"/>
    </source>
</evidence>
<evidence type="ECO:0000256" key="2">
    <source>
        <dbReference type="ARBA" id="ARBA00006357"/>
    </source>
</evidence>
<dbReference type="Pfam" id="PF00929">
    <property type="entry name" value="RNase_T"/>
    <property type="match status" value="1"/>
</dbReference>
<evidence type="ECO:0000256" key="6">
    <source>
        <dbReference type="ARBA" id="ARBA00023242"/>
    </source>
</evidence>
<evidence type="ECO:0000313" key="10">
    <source>
        <dbReference type="Proteomes" id="UP001159405"/>
    </source>
</evidence>
<dbReference type="CDD" id="cd06145">
    <property type="entry name" value="REX1_like"/>
    <property type="match status" value="1"/>
</dbReference>
<feature type="region of interest" description="Disordered" evidence="7">
    <location>
        <begin position="459"/>
        <end position="490"/>
    </location>
</feature>
<evidence type="ECO:0000313" key="9">
    <source>
        <dbReference type="EMBL" id="CAH3176910.1"/>
    </source>
</evidence>
<comment type="subcellular location">
    <subcellularLocation>
        <location evidence="1">Nucleus</location>
    </subcellularLocation>
</comment>
<feature type="compositionally biased region" description="Polar residues" evidence="7">
    <location>
        <begin position="169"/>
        <end position="186"/>
    </location>
</feature>
<feature type="domain" description="Exonuclease" evidence="8">
    <location>
        <begin position="929"/>
        <end position="1088"/>
    </location>
</feature>
<evidence type="ECO:0000256" key="5">
    <source>
        <dbReference type="ARBA" id="ARBA00022839"/>
    </source>
</evidence>
<feature type="region of interest" description="Disordered" evidence="7">
    <location>
        <begin position="622"/>
        <end position="643"/>
    </location>
</feature>
<dbReference type="SUPFAM" id="SSF53098">
    <property type="entry name" value="Ribonuclease H-like"/>
    <property type="match status" value="1"/>
</dbReference>
<evidence type="ECO:0000256" key="4">
    <source>
        <dbReference type="ARBA" id="ARBA00022801"/>
    </source>
</evidence>
<feature type="region of interest" description="Disordered" evidence="7">
    <location>
        <begin position="165"/>
        <end position="193"/>
    </location>
</feature>
<keyword evidence="4" id="KW-0378">Hydrolase</keyword>
<dbReference type="InterPro" id="IPR034922">
    <property type="entry name" value="REX1-like_exo"/>
</dbReference>
<feature type="compositionally biased region" description="Basic and acidic residues" evidence="7">
    <location>
        <begin position="45"/>
        <end position="54"/>
    </location>
</feature>
<feature type="compositionally biased region" description="Low complexity" evidence="7">
    <location>
        <begin position="632"/>
        <end position="643"/>
    </location>
</feature>
<organism evidence="9 10">
    <name type="scientific">Porites lobata</name>
    <dbReference type="NCBI Taxonomy" id="104759"/>
    <lineage>
        <taxon>Eukaryota</taxon>
        <taxon>Metazoa</taxon>
        <taxon>Cnidaria</taxon>
        <taxon>Anthozoa</taxon>
        <taxon>Hexacorallia</taxon>
        <taxon>Scleractinia</taxon>
        <taxon>Fungiina</taxon>
        <taxon>Poritidae</taxon>
        <taxon>Porites</taxon>
    </lineage>
</organism>
<sequence length="1101" mass="121136">MILILILKNKLVPIGVCLRWKAKEILCFIATGLKASKSKISPHKLKTDEHRSAGHVEPLSKGPSSDIKAGGSVHQDGKPETSTTTTTASTKTTTAIKSILKKSGEEITKQSNHRDSPRPKQGKNTSMSDSVRTEQSSTESFDDMEQPVASLTDEEKQIIGLMMHPPSISIDSGSGRSPETKNSLVADSSCPSSSNNCISALTNKGSKDVVACSEKAMNVNLHVTDTSNDVQIKVEISKDTTNKALVNSKGKEEMEVEMHVDSSSTLMAEKHDVAISGENANANIEEKTDKILKRRKSVPLKTSTTTKITTKPSAVQCQDKTSLSDVVSKRKKSLQLTCITDGSVSAGPSKDSKKVKESAILKGSEVCNKERPSTALDEFLKSASKSFQEIECSTKMSLIGKDMPVLEVPYVIPKKKKPTDGSARTLKRKISVKDDSVETSPAAKKKVISEAEINFFGSKKAQKGSKAERPKKSKEMLSPVKTARAAKVETGSLDKRKDLKRKFSKGVTILISDDSDALSTANADSSSEEDSHLKQIWDEYDPEPDFELVEESPVKSQTQTVTEVQRKKTYAAAAAATASEEKPSMADTLGFGKKQRVAHTANHLPRRLSSNANPIRRYPKTISAMQNKDQPASSSSTSVGSAAEGSVNTISFKPVKKRVAHVSKNTTPAGSLPRPRIPIEYGAKVPQNQRQRYLDRIVDECLRIYPTEKEAFEKAVEEEQALYERSTRRQVYLNLCVNAIKKLREMKPQELPVTSPVETETITRVAVTKTLPSGAVVISTKSPAKQDQPVTTASNDLTEELMYDFLSKYLMSEEDLVENGYPRPCHSTPGKAVFKANKESPSKDSSRRICCRCGKPYVVLEDGEYLRKEDCIYHGGKLYRRRGEQSYSCCQGDAGSPGCCVGKVHVSDGTGNTDGFMTTIRSPLSDHRKVYAMDCEMCYTTAGLELTRITVVNWNLEGVYDTFVRPDRPIVDYNTRFSGVTEESLSGVSTTIREVQAVLLSMIHKDTILVGHSLESDLKATKLIHSKVVDTSIVFPHRLGPPYKRALRNLMADYLKKIIQDSVDGHDSHEDARACLELMRWKVKEDMKRTARHKSPRLSLG</sequence>
<keyword evidence="10" id="KW-1185">Reference proteome</keyword>
<dbReference type="EMBL" id="CALNXK010000218">
    <property type="protein sequence ID" value="CAH3176910.1"/>
    <property type="molecule type" value="Genomic_DNA"/>
</dbReference>
<dbReference type="SMART" id="SM00479">
    <property type="entry name" value="EXOIII"/>
    <property type="match status" value="1"/>
</dbReference>
<dbReference type="InterPro" id="IPR013520">
    <property type="entry name" value="Ribonucl_H"/>
</dbReference>
<dbReference type="PANTHER" id="PTHR12801:SF115">
    <property type="entry name" value="FI18136P1-RELATED"/>
    <property type="match status" value="1"/>
</dbReference>
<accession>A0ABN8RGD8</accession>
<dbReference type="InterPro" id="IPR047021">
    <property type="entry name" value="REXO1/3/4-like"/>
</dbReference>
<dbReference type="PANTHER" id="PTHR12801">
    <property type="entry name" value="RNA EXONUCLEASE REXO1 / RECO3 FAMILY MEMBER-RELATED"/>
    <property type="match status" value="1"/>
</dbReference>
<dbReference type="Pfam" id="PF15870">
    <property type="entry name" value="EloA-BP1"/>
    <property type="match status" value="1"/>
</dbReference>
<gene>
    <name evidence="9" type="ORF">PLOB_00018547</name>
</gene>
<keyword evidence="5" id="KW-0269">Exonuclease</keyword>
<proteinExistence type="inferred from homology"/>
<name>A0ABN8RGD8_9CNID</name>
<evidence type="ECO:0000256" key="3">
    <source>
        <dbReference type="ARBA" id="ARBA00022722"/>
    </source>
</evidence>
<dbReference type="InterPro" id="IPR031736">
    <property type="entry name" value="REXO1-like_dom"/>
</dbReference>
<feature type="compositionally biased region" description="Polar residues" evidence="7">
    <location>
        <begin position="122"/>
        <end position="139"/>
    </location>
</feature>
<dbReference type="Proteomes" id="UP001159405">
    <property type="component" value="Unassembled WGS sequence"/>
</dbReference>
<keyword evidence="6" id="KW-0539">Nucleus</keyword>
<feature type="region of interest" description="Disordered" evidence="7">
    <location>
        <begin position="40"/>
        <end position="148"/>
    </location>
</feature>
<comment type="caution">
    <text evidence="9">The sequence shown here is derived from an EMBL/GenBank/DDBJ whole genome shotgun (WGS) entry which is preliminary data.</text>
</comment>
<comment type="similarity">
    <text evidence="2">Belongs to the REXO1/REXO3 family.</text>
</comment>
<feature type="compositionally biased region" description="Basic and acidic residues" evidence="7">
    <location>
        <begin position="102"/>
        <end position="118"/>
    </location>
</feature>